<dbReference type="AlphaFoldDB" id="A0A8S3KAA4"/>
<protein>
    <submittedName>
        <fullName evidence="1">Uncharacterized protein</fullName>
    </submittedName>
</protein>
<evidence type="ECO:0000313" key="2">
    <source>
        <dbReference type="Proteomes" id="UP000676336"/>
    </source>
</evidence>
<dbReference type="Proteomes" id="UP000676336">
    <property type="component" value="Unassembled WGS sequence"/>
</dbReference>
<name>A0A8S3KAA4_9BILA</name>
<accession>A0A8S3KAA4</accession>
<dbReference type="EMBL" id="CAJOBI010361970">
    <property type="protein sequence ID" value="CAF5226602.1"/>
    <property type="molecule type" value="Genomic_DNA"/>
</dbReference>
<reference evidence="1" key="1">
    <citation type="submission" date="2021-02" db="EMBL/GenBank/DDBJ databases">
        <authorList>
            <person name="Nowell W R."/>
        </authorList>
    </citation>
    <scope>NUCLEOTIDE SEQUENCE</scope>
</reference>
<organism evidence="1 2">
    <name type="scientific">Rotaria magnacalcarata</name>
    <dbReference type="NCBI Taxonomy" id="392030"/>
    <lineage>
        <taxon>Eukaryota</taxon>
        <taxon>Metazoa</taxon>
        <taxon>Spiralia</taxon>
        <taxon>Gnathifera</taxon>
        <taxon>Rotifera</taxon>
        <taxon>Eurotatoria</taxon>
        <taxon>Bdelloidea</taxon>
        <taxon>Philodinida</taxon>
        <taxon>Philodinidae</taxon>
        <taxon>Rotaria</taxon>
    </lineage>
</organism>
<proteinExistence type="predicted"/>
<feature type="non-terminal residue" evidence="1">
    <location>
        <position position="70"/>
    </location>
</feature>
<evidence type="ECO:0000313" key="1">
    <source>
        <dbReference type="EMBL" id="CAF5226602.1"/>
    </source>
</evidence>
<gene>
    <name evidence="1" type="ORF">SMN809_LOCUS84867</name>
</gene>
<comment type="caution">
    <text evidence="1">The sequence shown here is derived from an EMBL/GenBank/DDBJ whole genome shotgun (WGS) entry which is preliminary data.</text>
</comment>
<sequence>MTLLLIQIMNPNSKEFIPNHRTESFHISTEALSRKQAQIFQELILEWTTTPTLNTLLANWEDRKKITSKM</sequence>